<dbReference type="PANTHER" id="PTHR43267">
    <property type="entry name" value="TRNA THREONYLCARBAMOYLADENOSINE DEHYDRATASE"/>
    <property type="match status" value="1"/>
</dbReference>
<dbReference type="KEGG" id="mec:Q7C_648"/>
<dbReference type="EMBL" id="CP003380">
    <property type="protein sequence ID" value="AFJ01819.1"/>
    <property type="molecule type" value="Genomic_DNA"/>
</dbReference>
<dbReference type="InterPro" id="IPR045886">
    <property type="entry name" value="ThiF/MoeB/HesA"/>
</dbReference>
<name>I1YFX6_METFJ</name>
<protein>
    <submittedName>
        <fullName evidence="2">HesA/MoeB/ThiF family protein</fullName>
    </submittedName>
</protein>
<evidence type="ECO:0000259" key="1">
    <source>
        <dbReference type="Pfam" id="PF00899"/>
    </source>
</evidence>
<dbReference type="PATRIC" id="fig|754477.3.peg.640"/>
<dbReference type="eggNOG" id="COG1179">
    <property type="taxonomic scope" value="Bacteria"/>
</dbReference>
<organism evidence="2 3">
    <name type="scientific">Methylophaga frappieri (strain ATCC BAA-2434 / DSM 25690 / JAM7)</name>
    <dbReference type="NCBI Taxonomy" id="754477"/>
    <lineage>
        <taxon>Bacteria</taxon>
        <taxon>Pseudomonadati</taxon>
        <taxon>Pseudomonadota</taxon>
        <taxon>Gammaproteobacteria</taxon>
        <taxon>Thiotrichales</taxon>
        <taxon>Piscirickettsiaceae</taxon>
        <taxon>Methylophaga</taxon>
    </lineage>
</organism>
<proteinExistence type="predicted"/>
<accession>I1YFX6</accession>
<sequence length="250" mass="26896">MVMAHSNPLFERTHILLGDVGIERLQQAHILIAGMGGVGSFTAEALARMGVGKLTLVDHDVVSASNLNRQLVALRSTIDVLKADVMATRIAEINPDCQVRRITEFLTPDTIPDLLDDGFDVVVDAIDSLSSKTALIETAWRSNLPIFASMGAGGKLDPTQIRTGDLMDTQMCKLAKHLRSRLRKHGVGRGIQTVYSLESPLPPLPPEPVSRGRARAVNGTVSYMPSIFGLTLAGLVTNHLIGGARRDTSS</sequence>
<dbReference type="GO" id="GO:0061503">
    <property type="term" value="F:tRNA threonylcarbamoyladenosine dehydratase"/>
    <property type="evidence" value="ECO:0007669"/>
    <property type="project" value="TreeGrafter"/>
</dbReference>
<dbReference type="GO" id="GO:0008641">
    <property type="term" value="F:ubiquitin-like modifier activating enzyme activity"/>
    <property type="evidence" value="ECO:0007669"/>
    <property type="project" value="InterPro"/>
</dbReference>
<dbReference type="SUPFAM" id="SSF69572">
    <property type="entry name" value="Activating enzymes of the ubiquitin-like proteins"/>
    <property type="match status" value="1"/>
</dbReference>
<dbReference type="HOGENOM" id="CLU_013325_4_1_6"/>
<evidence type="ECO:0000313" key="3">
    <source>
        <dbReference type="Proteomes" id="UP000009145"/>
    </source>
</evidence>
<feature type="domain" description="THIF-type NAD/FAD binding fold" evidence="1">
    <location>
        <begin position="16"/>
        <end position="234"/>
    </location>
</feature>
<dbReference type="Gene3D" id="3.40.50.720">
    <property type="entry name" value="NAD(P)-binding Rossmann-like Domain"/>
    <property type="match status" value="1"/>
</dbReference>
<dbReference type="Proteomes" id="UP000009145">
    <property type="component" value="Chromosome"/>
</dbReference>
<dbReference type="InterPro" id="IPR035985">
    <property type="entry name" value="Ubiquitin-activating_enz"/>
</dbReference>
<evidence type="ECO:0000313" key="2">
    <source>
        <dbReference type="EMBL" id="AFJ01819.1"/>
    </source>
</evidence>
<dbReference type="InterPro" id="IPR000594">
    <property type="entry name" value="ThiF_NAD_FAD-bd"/>
</dbReference>
<dbReference type="GO" id="GO:0061504">
    <property type="term" value="P:cyclic threonylcarbamoyladenosine biosynthetic process"/>
    <property type="evidence" value="ECO:0007669"/>
    <property type="project" value="TreeGrafter"/>
</dbReference>
<gene>
    <name evidence="2" type="ordered locus">Q7C_648</name>
</gene>
<dbReference type="STRING" id="754477.Q7C_648"/>
<keyword evidence="3" id="KW-1185">Reference proteome</keyword>
<reference evidence="2 3" key="1">
    <citation type="journal article" date="2012" name="J. Bacteriol.">
        <title>Complete genome sequences of Methylophaga sp. strain JAM1 and Methylophaga sp. strain JAM7.</title>
        <authorList>
            <person name="Villeneuve C."/>
            <person name="Martineau C."/>
            <person name="Mauffrey F."/>
            <person name="Villemur R."/>
        </authorList>
    </citation>
    <scope>NUCLEOTIDE SEQUENCE [LARGE SCALE GENOMIC DNA]</scope>
    <source>
        <strain evidence="2 3">JAM7</strain>
    </source>
</reference>
<dbReference type="AlphaFoldDB" id="I1YFX6"/>
<dbReference type="CDD" id="cd00755">
    <property type="entry name" value="YgdL_like"/>
    <property type="match status" value="1"/>
</dbReference>
<dbReference type="PANTHER" id="PTHR43267:SF1">
    <property type="entry name" value="TRNA THREONYLCARBAMOYLADENOSINE DEHYDRATASE"/>
    <property type="match status" value="1"/>
</dbReference>
<dbReference type="Pfam" id="PF00899">
    <property type="entry name" value="ThiF"/>
    <property type="match status" value="1"/>
</dbReference>